<organism evidence="1 2">
    <name type="scientific">Leucogyrophana mollusca</name>
    <dbReference type="NCBI Taxonomy" id="85980"/>
    <lineage>
        <taxon>Eukaryota</taxon>
        <taxon>Fungi</taxon>
        <taxon>Dikarya</taxon>
        <taxon>Basidiomycota</taxon>
        <taxon>Agaricomycotina</taxon>
        <taxon>Agaricomycetes</taxon>
        <taxon>Agaricomycetidae</taxon>
        <taxon>Boletales</taxon>
        <taxon>Boletales incertae sedis</taxon>
        <taxon>Leucogyrophana</taxon>
    </lineage>
</organism>
<accession>A0ACB8B434</accession>
<keyword evidence="2" id="KW-1185">Reference proteome</keyword>
<proteinExistence type="predicted"/>
<dbReference type="Proteomes" id="UP000790709">
    <property type="component" value="Unassembled WGS sequence"/>
</dbReference>
<gene>
    <name evidence="1" type="ORF">BV22DRAFT_1039975</name>
</gene>
<dbReference type="EMBL" id="MU266588">
    <property type="protein sequence ID" value="KAH7920324.1"/>
    <property type="molecule type" value="Genomic_DNA"/>
</dbReference>
<evidence type="ECO:0000313" key="2">
    <source>
        <dbReference type="Proteomes" id="UP000790709"/>
    </source>
</evidence>
<evidence type="ECO:0000313" key="1">
    <source>
        <dbReference type="EMBL" id="KAH7920324.1"/>
    </source>
</evidence>
<reference evidence="1" key="1">
    <citation type="journal article" date="2021" name="New Phytol.">
        <title>Evolutionary innovations through gain and loss of genes in the ectomycorrhizal Boletales.</title>
        <authorList>
            <person name="Wu G."/>
            <person name="Miyauchi S."/>
            <person name="Morin E."/>
            <person name="Kuo A."/>
            <person name="Drula E."/>
            <person name="Varga T."/>
            <person name="Kohler A."/>
            <person name="Feng B."/>
            <person name="Cao Y."/>
            <person name="Lipzen A."/>
            <person name="Daum C."/>
            <person name="Hundley H."/>
            <person name="Pangilinan J."/>
            <person name="Johnson J."/>
            <person name="Barry K."/>
            <person name="LaButti K."/>
            <person name="Ng V."/>
            <person name="Ahrendt S."/>
            <person name="Min B."/>
            <person name="Choi I.G."/>
            <person name="Park H."/>
            <person name="Plett J.M."/>
            <person name="Magnuson J."/>
            <person name="Spatafora J.W."/>
            <person name="Nagy L.G."/>
            <person name="Henrissat B."/>
            <person name="Grigoriev I.V."/>
            <person name="Yang Z.L."/>
            <person name="Xu J."/>
            <person name="Martin F.M."/>
        </authorList>
    </citation>
    <scope>NUCLEOTIDE SEQUENCE</scope>
    <source>
        <strain evidence="1">KUC20120723A-06</strain>
    </source>
</reference>
<sequence>MVRLKKEKGKQLPHSFPDKKQPSVKSTPRDEKATDTLKQQVRLLGGDDHDLELLKDSKDNLITDNVAEDPVLDKDVANFLNGLKPKPNQKARTSALDSSKSKDRREIQNGGKKPGPKSSPQKLVPESSQAKPQAPSNPQSKPLRSGLLVEPSPQWYSSLPPLPKSTNPVPTITSTELSSLVDHASSLHSSATLAYQSKSSTVTSSNSEFSFLQKILGSGTLSDRLSALTLLVQSSPLHNVKALETLKSMAERGKGKGGREESLKALRCIIDWWVGGGAPSRKLKYFRDQPLLHPSVTDQHLLVWYFEDWLKKFFFSVLQTLETLSLDPLTYVRTQAISLIYTLLREKPEQEHNLLRLLVNKLGDSDKSICSRASYHLLQLLQAHPSMKTVIIREMTSLILRPTSSTAATAPPATNTHIRFADESAPSTSASASKPKPKLKQEKPSGNDHVRYYATITFNQVVFGPGDKEVAVQVIDVYFQMFKDLLGEGQISNPVDGAVTVEPKAAQAETKGGEKKKDAGKAKGEEKKKRKAGKEVVGDAGFAEVEDAQSKLVSAILTGVNRALPYAKLSASDVGLNKHIDTLFLITHTSTFNISLQALLLIQQIASSLSLSSPSTPSSLTQSITSRYFRTLYSSLHDARLAFSSKQTMYLNLLFKSLKADEDLERVKAFIRRFVQVLVSGGAGATEFIVGGLYLLGELFGTVPGLRKMIEFSPPAPSDDSHDEVYDPRKRDPQFSHASSSPFYELLPLLHHFHPTVSLHAQQLLSAQPVTSSADLSLNTLSHFLDRFVYKNPTKKSKPKGASAMQPAASANDGIGVKRVKGEARDGVLVNDEKFWKKKVTDVAADEVFFHKFFSRKNEKEKGKPTKVEESGDEDGADESEEEGHSIADDDEEDREASGENEEENDEENDEEDSDAEEAEIWKAMQATMPPMAGDEDLMEDSDSDEIPSGLDDDDDDDDEPEGESDRQDEDDEGSADALSLAEGSDNEDLVDIDDIPQGLIDFDGSDSENGEDGAEEEWGGFSGADNGKRKREDESKGSKRKKLKSLPTFASYEDYAKMIEDGPEDDI</sequence>
<protein>
    <submittedName>
        <fullName evidence="1">CBF-domain-containing protein</fullName>
    </submittedName>
</protein>
<comment type="caution">
    <text evidence="1">The sequence shown here is derived from an EMBL/GenBank/DDBJ whole genome shotgun (WGS) entry which is preliminary data.</text>
</comment>
<name>A0ACB8B434_9AGAM</name>